<dbReference type="KEGG" id="nai:NECAME_15641"/>
<keyword evidence="2" id="KW-1185">Reference proteome</keyword>
<dbReference type="Proteomes" id="UP000053676">
    <property type="component" value="Unassembled WGS sequence"/>
</dbReference>
<reference evidence="2" key="1">
    <citation type="journal article" date="2014" name="Nat. Genet.">
        <title>Genome of the human hookworm Necator americanus.</title>
        <authorList>
            <person name="Tang Y.T."/>
            <person name="Gao X."/>
            <person name="Rosa B.A."/>
            <person name="Abubucker S."/>
            <person name="Hallsworth-Pepin K."/>
            <person name="Martin J."/>
            <person name="Tyagi R."/>
            <person name="Heizer E."/>
            <person name="Zhang X."/>
            <person name="Bhonagiri-Palsikar V."/>
            <person name="Minx P."/>
            <person name="Warren W.C."/>
            <person name="Wang Q."/>
            <person name="Zhan B."/>
            <person name="Hotez P.J."/>
            <person name="Sternberg P.W."/>
            <person name="Dougall A."/>
            <person name="Gaze S.T."/>
            <person name="Mulvenna J."/>
            <person name="Sotillo J."/>
            <person name="Ranganathan S."/>
            <person name="Rabelo E.M."/>
            <person name="Wilson R.K."/>
            <person name="Felgner P.L."/>
            <person name="Bethony J."/>
            <person name="Hawdon J.M."/>
            <person name="Gasser R.B."/>
            <person name="Loukas A."/>
            <person name="Mitreva M."/>
        </authorList>
    </citation>
    <scope>NUCLEOTIDE SEQUENCE [LARGE SCALE GENOMIC DNA]</scope>
</reference>
<gene>
    <name evidence="1" type="ORF">NECAME_15641</name>
</gene>
<dbReference type="OrthoDB" id="5819722at2759"/>
<accession>W2SGS2</accession>
<organism evidence="1 2">
    <name type="scientific">Necator americanus</name>
    <name type="common">Human hookworm</name>
    <dbReference type="NCBI Taxonomy" id="51031"/>
    <lineage>
        <taxon>Eukaryota</taxon>
        <taxon>Metazoa</taxon>
        <taxon>Ecdysozoa</taxon>
        <taxon>Nematoda</taxon>
        <taxon>Chromadorea</taxon>
        <taxon>Rhabditida</taxon>
        <taxon>Rhabditina</taxon>
        <taxon>Rhabditomorpha</taxon>
        <taxon>Strongyloidea</taxon>
        <taxon>Ancylostomatidae</taxon>
        <taxon>Bunostominae</taxon>
        <taxon>Necator</taxon>
    </lineage>
</organism>
<dbReference type="CTD" id="25355667"/>
<dbReference type="GeneID" id="25355667"/>
<dbReference type="EMBL" id="KI669203">
    <property type="protein sequence ID" value="ETN68775.1"/>
    <property type="molecule type" value="Genomic_DNA"/>
</dbReference>
<evidence type="ECO:0000313" key="1">
    <source>
        <dbReference type="EMBL" id="ETN68775.1"/>
    </source>
</evidence>
<protein>
    <submittedName>
        <fullName evidence="1">Uncharacterized protein</fullName>
    </submittedName>
</protein>
<name>W2SGS2_NECAM</name>
<evidence type="ECO:0000313" key="2">
    <source>
        <dbReference type="Proteomes" id="UP000053676"/>
    </source>
</evidence>
<dbReference type="AlphaFoldDB" id="W2SGS2"/>
<sequence>MFLVYRPHLRFFSLPTGRLAGTVPFYEPSVQGPPPQMIATSLPPRPVVVHTAPPQLLSSALPQVYQTVAPQPMLAPIPLQQQYPYGYGGYGGYGGYATQKPDGPLKRFFKGAADGFMLGSMGWLG</sequence>
<proteinExistence type="predicted"/>
<dbReference type="OMA" id="ELMIVGW"/>